<protein>
    <submittedName>
        <fullName evidence="1">Uncharacterized protein</fullName>
    </submittedName>
</protein>
<sequence>MQKSEMLHHFDNLHRPIMCFSSRVSLADDISGHCSVASTTSSASGLRFLRSKCSRSEFELNETNPCAGRKSSSCAGTVTSGNGRLSLNSFDNSLGSKFGSEFEQDGLYWF</sequence>
<gene>
    <name evidence="1" type="ORF">glysoja_047209</name>
</gene>
<dbReference type="EMBL" id="KN662759">
    <property type="protein sequence ID" value="KHN13174.1"/>
    <property type="molecule type" value="Genomic_DNA"/>
</dbReference>
<dbReference type="AlphaFoldDB" id="A0A0B2PZR4"/>
<proteinExistence type="predicted"/>
<evidence type="ECO:0000313" key="1">
    <source>
        <dbReference type="EMBL" id="KHN13174.1"/>
    </source>
</evidence>
<accession>A0A0B2PZR4</accession>
<reference evidence="1" key="1">
    <citation type="submission" date="2014-07" db="EMBL/GenBank/DDBJ databases">
        <title>Identification of a novel salt tolerance gene in wild soybean by whole-genome sequencing.</title>
        <authorList>
            <person name="Lam H.-M."/>
            <person name="Qi X."/>
            <person name="Li M.-W."/>
            <person name="Liu X."/>
            <person name="Xie M."/>
            <person name="Ni M."/>
            <person name="Xu X."/>
        </authorList>
    </citation>
    <scope>NUCLEOTIDE SEQUENCE [LARGE SCALE GENOMIC DNA]</scope>
    <source>
        <tissue evidence="1">Root</tissue>
    </source>
</reference>
<organism evidence="1">
    <name type="scientific">Glycine soja</name>
    <name type="common">Wild soybean</name>
    <dbReference type="NCBI Taxonomy" id="3848"/>
    <lineage>
        <taxon>Eukaryota</taxon>
        <taxon>Viridiplantae</taxon>
        <taxon>Streptophyta</taxon>
        <taxon>Embryophyta</taxon>
        <taxon>Tracheophyta</taxon>
        <taxon>Spermatophyta</taxon>
        <taxon>Magnoliopsida</taxon>
        <taxon>eudicotyledons</taxon>
        <taxon>Gunneridae</taxon>
        <taxon>Pentapetalae</taxon>
        <taxon>rosids</taxon>
        <taxon>fabids</taxon>
        <taxon>Fabales</taxon>
        <taxon>Fabaceae</taxon>
        <taxon>Papilionoideae</taxon>
        <taxon>50 kb inversion clade</taxon>
        <taxon>NPAAA clade</taxon>
        <taxon>indigoferoid/millettioid clade</taxon>
        <taxon>Phaseoleae</taxon>
        <taxon>Glycine</taxon>
        <taxon>Glycine subgen. Soja</taxon>
    </lineage>
</organism>
<dbReference type="Proteomes" id="UP000053555">
    <property type="component" value="Unassembled WGS sequence"/>
</dbReference>
<name>A0A0B2PZR4_GLYSO</name>